<reference evidence="14 15" key="1">
    <citation type="journal article" date="2008" name="Nature">
        <title>The Trichoplax genome and the nature of placozoans.</title>
        <authorList>
            <person name="Srivastava M."/>
            <person name="Begovic E."/>
            <person name="Chapman J."/>
            <person name="Putnam N.H."/>
            <person name="Hellsten U."/>
            <person name="Kawashima T."/>
            <person name="Kuo A."/>
            <person name="Mitros T."/>
            <person name="Salamov A."/>
            <person name="Carpenter M.L."/>
            <person name="Signorovitch A.Y."/>
            <person name="Moreno M.A."/>
            <person name="Kamm K."/>
            <person name="Grimwood J."/>
            <person name="Schmutz J."/>
            <person name="Shapiro H."/>
            <person name="Grigoriev I.V."/>
            <person name="Buss L.W."/>
            <person name="Schierwater B."/>
            <person name="Dellaporta S.L."/>
            <person name="Rokhsar D.S."/>
        </authorList>
    </citation>
    <scope>NUCLEOTIDE SEQUENCE [LARGE SCALE GENOMIC DNA]</scope>
    <source>
        <strain evidence="14 15">Grell-BS-1999</strain>
    </source>
</reference>
<dbReference type="EC" id="2.1.1.-" evidence="13"/>
<gene>
    <name evidence="14" type="ORF">TRIADDRAFT_22483</name>
</gene>
<dbReference type="Pfam" id="PF05148">
    <property type="entry name" value="Methyltransf_8"/>
    <property type="match status" value="1"/>
</dbReference>
<dbReference type="RefSeq" id="XP_002111206.1">
    <property type="nucleotide sequence ID" value="XM_002111170.1"/>
</dbReference>
<dbReference type="GO" id="GO:0033553">
    <property type="term" value="C:rDNA heterochromatin"/>
    <property type="evidence" value="ECO:0000318"/>
    <property type="project" value="GO_Central"/>
</dbReference>
<accession>B3RTE1</accession>
<dbReference type="PANTHER" id="PTHR12787:SF0">
    <property type="entry name" value="RIBOSOMAL RNA-PROCESSING PROTEIN 8"/>
    <property type="match status" value="1"/>
</dbReference>
<dbReference type="Gene3D" id="1.10.10.2150">
    <property type="entry name" value="Ribosomal RNA-processing protein 8, N-terminal domain"/>
    <property type="match status" value="1"/>
</dbReference>
<evidence type="ECO:0000313" key="15">
    <source>
        <dbReference type="Proteomes" id="UP000009022"/>
    </source>
</evidence>
<evidence type="ECO:0000256" key="6">
    <source>
        <dbReference type="ARBA" id="ARBA00022603"/>
    </source>
</evidence>
<dbReference type="GO" id="GO:0042149">
    <property type="term" value="P:cellular response to glucose starvation"/>
    <property type="evidence" value="ECO:0000318"/>
    <property type="project" value="GO_Central"/>
</dbReference>
<keyword evidence="11" id="KW-0804">Transcription</keyword>
<evidence type="ECO:0000256" key="3">
    <source>
        <dbReference type="ARBA" id="ARBA00020203"/>
    </source>
</evidence>
<dbReference type="GO" id="GO:0008168">
    <property type="term" value="F:methyltransferase activity"/>
    <property type="evidence" value="ECO:0007669"/>
    <property type="project" value="UniProtKB-KW"/>
</dbReference>
<dbReference type="PhylomeDB" id="B3RTE1"/>
<dbReference type="eggNOG" id="KOG3045">
    <property type="taxonomic scope" value="Eukaryota"/>
</dbReference>
<proteinExistence type="inferred from homology"/>
<dbReference type="GO" id="GO:0005730">
    <property type="term" value="C:nucleolus"/>
    <property type="evidence" value="ECO:0000318"/>
    <property type="project" value="GO_Central"/>
</dbReference>
<comment type="subcellular location">
    <subcellularLocation>
        <location evidence="1 13">Nucleus</location>
        <location evidence="1 13">Nucleolus</location>
    </subcellularLocation>
</comment>
<dbReference type="CDD" id="cd02440">
    <property type="entry name" value="AdoMet_MTases"/>
    <property type="match status" value="1"/>
</dbReference>
<evidence type="ECO:0000256" key="11">
    <source>
        <dbReference type="ARBA" id="ARBA00023163"/>
    </source>
</evidence>
<protein>
    <recommendedName>
        <fullName evidence="3 13">Ribosomal RNA-processing protein 8</fullName>
        <ecNumber evidence="13">2.1.1.-</ecNumber>
    </recommendedName>
</protein>
<evidence type="ECO:0000256" key="5">
    <source>
        <dbReference type="ARBA" id="ARBA00022552"/>
    </source>
</evidence>
<comment type="similarity">
    <text evidence="2 13">Belongs to the methyltransferase superfamily. RRP8 family.</text>
</comment>
<evidence type="ECO:0000256" key="13">
    <source>
        <dbReference type="RuleBase" id="RU365074"/>
    </source>
</evidence>
<dbReference type="GO" id="GO:0006364">
    <property type="term" value="P:rRNA processing"/>
    <property type="evidence" value="ECO:0007669"/>
    <property type="project" value="UniProtKB-UniRule"/>
</dbReference>
<keyword evidence="10" id="KW-0805">Transcription regulation</keyword>
<keyword evidence="7 13" id="KW-0808">Transferase</keyword>
<sequence>MDKLHANGVGLSNVQATSKDTKVGSGQYQTQGNNKFAQRLQAGRFRWVNEKLYTIKGLEAFHMFKSDPNLFDIYHSGFQTQVDKWPINPLDNIIDFIRNRSKDLIIADLGCGEGRLAQSVPNKVYSIDLASRADHIIACDMANTPLEDAHVDMVVFCLALMGTNLLDYVKEAKRILKPGGILLIAEVLSRIEHEARFVRSLSMFGFKLKEKLVLSKMFIRFQFVEVSKQLKKSNTEVANLSLLKPCVYKKR</sequence>
<keyword evidence="15" id="KW-1185">Reference proteome</keyword>
<dbReference type="EMBL" id="DS985243">
    <property type="protein sequence ID" value="EDV27210.1"/>
    <property type="molecule type" value="Genomic_DNA"/>
</dbReference>
<name>B3RTE1_TRIAD</name>
<dbReference type="FunFam" id="1.10.10.2150:FF:000001">
    <property type="entry name" value="Ribosomal RNA-processing protein 8"/>
    <property type="match status" value="1"/>
</dbReference>
<dbReference type="InterPro" id="IPR042036">
    <property type="entry name" value="RRP8_N"/>
</dbReference>
<dbReference type="FunFam" id="3.40.50.150:FF:000068">
    <property type="entry name" value="Ribosomal RNA-processing protein 8"/>
    <property type="match status" value="1"/>
</dbReference>
<dbReference type="GO" id="GO:0032259">
    <property type="term" value="P:methylation"/>
    <property type="evidence" value="ECO:0007669"/>
    <property type="project" value="UniProtKB-KW"/>
</dbReference>
<dbReference type="HOGENOM" id="CLU_027694_1_2_1"/>
<dbReference type="Proteomes" id="UP000009022">
    <property type="component" value="Unassembled WGS sequence"/>
</dbReference>
<dbReference type="Gene3D" id="3.40.50.150">
    <property type="entry name" value="Vaccinia Virus protein VP39"/>
    <property type="match status" value="1"/>
</dbReference>
<evidence type="ECO:0000256" key="1">
    <source>
        <dbReference type="ARBA" id="ARBA00004604"/>
    </source>
</evidence>
<evidence type="ECO:0000313" key="14">
    <source>
        <dbReference type="EMBL" id="EDV27210.1"/>
    </source>
</evidence>
<keyword evidence="5 13" id="KW-0698">rRNA processing</keyword>
<dbReference type="GO" id="GO:0046015">
    <property type="term" value="P:regulation of transcription by glucose"/>
    <property type="evidence" value="ECO:0000318"/>
    <property type="project" value="GO_Central"/>
</dbReference>
<evidence type="ECO:0000256" key="4">
    <source>
        <dbReference type="ARBA" id="ARBA00022491"/>
    </source>
</evidence>
<dbReference type="GO" id="GO:0000183">
    <property type="term" value="P:rDNA heterochromatin formation"/>
    <property type="evidence" value="ECO:0000318"/>
    <property type="project" value="GO_Central"/>
</dbReference>
<evidence type="ECO:0000256" key="9">
    <source>
        <dbReference type="ARBA" id="ARBA00022853"/>
    </source>
</evidence>
<dbReference type="InParanoid" id="B3RTE1"/>
<keyword evidence="12 13" id="KW-0539">Nucleus</keyword>
<evidence type="ECO:0000256" key="12">
    <source>
        <dbReference type="ARBA" id="ARBA00023242"/>
    </source>
</evidence>
<dbReference type="AlphaFoldDB" id="B3RTE1"/>
<dbReference type="GO" id="GO:0005677">
    <property type="term" value="C:chromatin silencing complex"/>
    <property type="evidence" value="ECO:0000318"/>
    <property type="project" value="GO_Central"/>
</dbReference>
<dbReference type="KEGG" id="tad:TRIADDRAFT_22483"/>
<organism evidence="14 15">
    <name type="scientific">Trichoplax adhaerens</name>
    <name type="common">Trichoplax reptans</name>
    <dbReference type="NCBI Taxonomy" id="10228"/>
    <lineage>
        <taxon>Eukaryota</taxon>
        <taxon>Metazoa</taxon>
        <taxon>Placozoa</taxon>
        <taxon>Uniplacotomia</taxon>
        <taxon>Trichoplacea</taxon>
        <taxon>Trichoplacidae</taxon>
        <taxon>Trichoplax</taxon>
    </lineage>
</organism>
<evidence type="ECO:0000256" key="10">
    <source>
        <dbReference type="ARBA" id="ARBA00023015"/>
    </source>
</evidence>
<dbReference type="OrthoDB" id="10258825at2759"/>
<dbReference type="InterPro" id="IPR007823">
    <property type="entry name" value="RRP8"/>
</dbReference>
<dbReference type="InterPro" id="IPR029063">
    <property type="entry name" value="SAM-dependent_MTases_sf"/>
</dbReference>
<keyword evidence="4" id="KW-0678">Repressor</keyword>
<dbReference type="CTD" id="6752419"/>
<dbReference type="OMA" id="KWPTNPL"/>
<keyword evidence="6 13" id="KW-0489">Methyltransferase</keyword>
<dbReference type="GeneID" id="6752419"/>
<evidence type="ECO:0000256" key="2">
    <source>
        <dbReference type="ARBA" id="ARBA00006301"/>
    </source>
</evidence>
<comment type="function">
    <text evidence="13">Probable methyltransferase required to silence rDNA.</text>
</comment>
<dbReference type="STRING" id="10228.B3RTE1"/>
<keyword evidence="9" id="KW-0156">Chromatin regulator</keyword>
<keyword evidence="8 13" id="KW-0949">S-adenosyl-L-methionine</keyword>
<evidence type="ECO:0000256" key="8">
    <source>
        <dbReference type="ARBA" id="ARBA00022691"/>
    </source>
</evidence>
<dbReference type="SUPFAM" id="SSF53335">
    <property type="entry name" value="S-adenosyl-L-methionine-dependent methyltransferases"/>
    <property type="match status" value="1"/>
</dbReference>
<dbReference type="PANTHER" id="PTHR12787">
    <property type="entry name" value="RIBOSOMAL RNA-PROCESSING PROTEIN 8"/>
    <property type="match status" value="1"/>
</dbReference>
<evidence type="ECO:0000256" key="7">
    <source>
        <dbReference type="ARBA" id="ARBA00022679"/>
    </source>
</evidence>